<dbReference type="EMBL" id="CAJNOO010008124">
    <property type="protein sequence ID" value="CAF1478263.1"/>
    <property type="molecule type" value="Genomic_DNA"/>
</dbReference>
<reference evidence="1" key="1">
    <citation type="submission" date="2021-02" db="EMBL/GenBank/DDBJ databases">
        <authorList>
            <person name="Nowell W R."/>
        </authorList>
    </citation>
    <scope>NUCLEOTIDE SEQUENCE</scope>
</reference>
<sequence>MARKYDKYTSQFKHNVLEEYCPRIFGYEFKSLAERFKIKGGYRLIMSWYRQWDGTVESLNRKRKGSRPRTMT</sequence>
<proteinExistence type="predicted"/>
<gene>
    <name evidence="2" type="ORF">OTI717_LOCUS38604</name>
    <name evidence="1" type="ORF">RFH988_LOCUS37870</name>
</gene>
<comment type="caution">
    <text evidence="1">The sequence shown here is derived from an EMBL/GenBank/DDBJ whole genome shotgun (WGS) entry which is preliminary data.</text>
</comment>
<accession>A0A815RJ36</accession>
<organism evidence="1 3">
    <name type="scientific">Rotaria sordida</name>
    <dbReference type="NCBI Taxonomy" id="392033"/>
    <lineage>
        <taxon>Eukaryota</taxon>
        <taxon>Metazoa</taxon>
        <taxon>Spiralia</taxon>
        <taxon>Gnathifera</taxon>
        <taxon>Rotifera</taxon>
        <taxon>Eurotatoria</taxon>
        <taxon>Bdelloidea</taxon>
        <taxon>Philodinida</taxon>
        <taxon>Philodinidae</taxon>
        <taxon>Rotaria</taxon>
    </lineage>
</organism>
<evidence type="ECO:0000313" key="1">
    <source>
        <dbReference type="EMBL" id="CAF1478263.1"/>
    </source>
</evidence>
<evidence type="ECO:0000313" key="3">
    <source>
        <dbReference type="Proteomes" id="UP000663882"/>
    </source>
</evidence>
<name>A0A815RJ36_9BILA</name>
<evidence type="ECO:0008006" key="4">
    <source>
        <dbReference type="Google" id="ProtNLM"/>
    </source>
</evidence>
<dbReference type="EMBL" id="CAJOAX010021525">
    <property type="protein sequence ID" value="CAF4201773.1"/>
    <property type="molecule type" value="Genomic_DNA"/>
</dbReference>
<dbReference type="Proteomes" id="UP000663823">
    <property type="component" value="Unassembled WGS sequence"/>
</dbReference>
<protein>
    <recommendedName>
        <fullName evidence="4">Transposase</fullName>
    </recommendedName>
</protein>
<dbReference type="AlphaFoldDB" id="A0A815RJ36"/>
<evidence type="ECO:0000313" key="2">
    <source>
        <dbReference type="EMBL" id="CAF4201773.1"/>
    </source>
</evidence>
<dbReference type="Proteomes" id="UP000663882">
    <property type="component" value="Unassembled WGS sequence"/>
</dbReference>
<dbReference type="OrthoDB" id="128075at2759"/>